<dbReference type="InterPro" id="IPR032631">
    <property type="entry name" value="P-type_ATPase_N"/>
</dbReference>
<feature type="transmembrane region" description="Helical" evidence="24">
    <location>
        <begin position="1145"/>
        <end position="1163"/>
    </location>
</feature>
<keyword evidence="8 22" id="KW-0479">Metal-binding</keyword>
<dbReference type="SUPFAM" id="SSF56784">
    <property type="entry name" value="HAD-like"/>
    <property type="match status" value="1"/>
</dbReference>
<evidence type="ECO:0000256" key="14">
    <source>
        <dbReference type="ARBA" id="ARBA00023055"/>
    </source>
</evidence>
<feature type="active site" description="4-aspartylphosphate intermediate" evidence="20">
    <location>
        <position position="600"/>
    </location>
</feature>
<dbReference type="Pfam" id="PF16209">
    <property type="entry name" value="PhoLip_ATPase_N"/>
    <property type="match status" value="1"/>
</dbReference>
<feature type="binding site" evidence="21">
    <location>
        <position position="600"/>
    </location>
    <ligand>
        <name>ATP</name>
        <dbReference type="ChEBI" id="CHEBI:30616"/>
    </ligand>
</feature>
<feature type="transmembrane region" description="Helical" evidence="24">
    <location>
        <begin position="187"/>
        <end position="207"/>
    </location>
</feature>
<dbReference type="SFLD" id="SFLDF00027">
    <property type="entry name" value="p-type_atpase"/>
    <property type="match status" value="1"/>
</dbReference>
<dbReference type="InterPro" id="IPR032630">
    <property type="entry name" value="P_typ_ATPase_c"/>
</dbReference>
<feature type="transmembrane region" description="Helical" evidence="24">
    <location>
        <begin position="1067"/>
        <end position="1087"/>
    </location>
</feature>
<dbReference type="PANTHER" id="PTHR24092">
    <property type="entry name" value="PROBABLE PHOSPHOLIPID-TRANSPORTING ATPASE"/>
    <property type="match status" value="1"/>
</dbReference>
<feature type="region of interest" description="Disordered" evidence="23">
    <location>
        <begin position="1987"/>
        <end position="2032"/>
    </location>
</feature>
<dbReference type="GO" id="GO:0000287">
    <property type="term" value="F:magnesium ion binding"/>
    <property type="evidence" value="ECO:0007669"/>
    <property type="project" value="InterPro"/>
</dbReference>
<dbReference type="SUPFAM" id="SSF47923">
    <property type="entry name" value="Ypt/Rab-GAP domain of gyp1p"/>
    <property type="match status" value="2"/>
</dbReference>
<dbReference type="SUPFAM" id="SSF81665">
    <property type="entry name" value="Calcium ATPase, transmembrane domain M"/>
    <property type="match status" value="1"/>
</dbReference>
<organism evidence="26 27">
    <name type="scientific">Talaromyces atroroseus</name>
    <dbReference type="NCBI Taxonomy" id="1441469"/>
    <lineage>
        <taxon>Eukaryota</taxon>
        <taxon>Fungi</taxon>
        <taxon>Dikarya</taxon>
        <taxon>Ascomycota</taxon>
        <taxon>Pezizomycotina</taxon>
        <taxon>Eurotiomycetes</taxon>
        <taxon>Eurotiomycetidae</taxon>
        <taxon>Eurotiales</taxon>
        <taxon>Trichocomaceae</taxon>
        <taxon>Talaromyces</taxon>
        <taxon>Talaromyces sect. Trachyspermi</taxon>
    </lineage>
</organism>
<dbReference type="InterPro" id="IPR001757">
    <property type="entry name" value="P_typ_ATPase"/>
</dbReference>
<keyword evidence="9 21" id="KW-0547">Nucleotide-binding</keyword>
<evidence type="ECO:0000256" key="6">
    <source>
        <dbReference type="ARBA" id="ARBA00022468"/>
    </source>
</evidence>
<evidence type="ECO:0000256" key="2">
    <source>
        <dbReference type="ARBA" id="ARBA00004337"/>
    </source>
</evidence>
<sequence>MSLSNEYLHGLDHSDPPTDDDLDLEELDPQTAGTYHATRPSRDHNRQASGYGARIALRNLRTRNKNRLWGRDVSGRHQGAENDLDSLFDDRDEIAFNPHEDDAPLLSGQRRSGASFDDRRSTKSRLPSFRSANTPSRPAEESTSTASAREVLVGQTQHLKFPANAVSNAKYTPWSFLPRTLYNEFSFFFNLYFLFVALSQIIPVLRIGFLSSYIAPLAFVVAISLGKEAWDDIGRRRRDAEANAEEFTVLSFGPPAAGGNGRGRARSAADSVLDGGVYEITKKSRDLKVGEVLKIKKDQRLPADVVILKSTLTESSVQIRQPDAANTPQASEVDLLESSSEHPETGDSISRKADEDNQASGTSDTFIRTDQLDGETDWKLRLPAALTQALDLRDFKRLKVHASAPDKRVNEFLGKIELLPPHYSSYDPPVSKTIAPDNGVSNNAQDFETGVESAPLGIDNTAWANTVLASNTVTFAVIIYTGPQTRSAMSTSPSRSKIGLLEYEINNLTKILCALTLLLSITLVALEGFEPTNDKKWYVAIMIYLILYSTIIPMSLRVNLDMAKTIYGRFIERDQDIPGTVVRTSTIPEDLGRIEYLLSDKTGTLTQNEMELKKIHVGTVSYANEAMEEVASYIKQGFSLSESSRQSLVTPSTVFGAQVGTAAATRTRREIGTRVRDLVLALALCHNVTPTTEEEGGSRVTNYQASSPDEIAIVKYTEEVGLRVAYRDRKTILLESTNTNQVVVRVQILEVFPFTSESKRMGILVKFDHTTTDTGPSEGDSEIWFYQKGADTVMSSIVAANDWLDEETANMAREGLRTLVVGRRKLSAAQYQHFTSAYKEASMTLQDRDSSMAQVIGEFLERDLELLGVTGVEDRLQRDVKPSLELLRNAGVRVWMLTGDKIETARCVAISAKLVARGQYIHTVSKLKEKAAALETLDFLRHKTDACLLIDGESLSLMLGQFRMAFISVAVNLPVVVACRCSPTQKAEVAELIRHHTKKRVCCIGDGGNDVSMIQAADVGIGIVGKEGRQASLAADFSITQFHHLTKLLVWHGRNSYKRSAKLGQFIMHRGLIISACQTMYSIASHFDPKGLFINWLMVGYATLYTNAPVFSLVLDRDVDEELANLYPELYKELKTGRSLSYQSFFGWVFISVYQGAVIQGLSQILLDTTTGDRLISVSFTALVLNELLMVAIAVTTWHPIMIFCIVGTALVYAASVPFLGDYFDLAYVITLDWLWRVVAMRDGDILLVSGRSTPKLTPPPSPPSPSASYYDISDDEESEYNTIAHSSSGRGVKLLFSKSKVYIHPTPSSKDNIPGFIALLQQKPITVRTSEAVSESSSPQRTNSSSYLLAWVPESAMGDAYSTYVKVDLSENDSPPRQTYLVPALPTMTSYQDTIGMYAFAVPLSEIYSLWVRPPSLGWWYGSLVICTKSGDNFPALFFHDNECESTILQKRRRTRESFDPFSDDGGMFWGGDEVLRWVRRYADVQRAGADPSKYLINPSEEDKISFGHSLASKSDTTQAASSKQVPRDASMDPFTKAIKETRWKVLEGLSRITTFTRRTANEIAENSMIPTQVRRLMKNPEIQTLQDEFDSARIYLARWAMNIAEQSERDRNQRIWTAQDVLGSEDSSVGEFEILELETGTLSIQERRKPVTIQEWNSWFNSHDGHLQITVDEVKERIFHGGLDPNDGVRKEAWLFLLEVYPWDSNEDERRAIMNSRRDQYVRLKGAWWERMVDGEVSGEEFESWKEQKGRIEKDVHRTDRNIPLFAGEDIPHPDPNSPFADAGTNVHLEQMKDMLLTYHEYNPGLGYVQGMSDLLAPIYAVMQDDAVAFWGFFGFMERMEPNFLRDQSGMRAQLLALDHLVQLMDPQLYLHLQSADSTNFFFFFRMLLVWYKREFAWGDILRLWETLWTNYYSSSFHLFIALAILEKHRDVIMDHLKHFDEVLKYNVVVNELSNTMELVPILTRAESLFRRFERVVQAVDKKNNFPEPSSVSRKDSNSQQKGKSPSTSASLNNADTKEKVISPELRQLLSRKNRTVNSFISRSEQAGSSTTAT</sequence>
<dbReference type="NCBIfam" id="TIGR01494">
    <property type="entry name" value="ATPase_P-type"/>
    <property type="match status" value="2"/>
</dbReference>
<protein>
    <recommendedName>
        <fullName evidence="18">GTPase-activating protein GYP7</fullName>
        <ecNumber evidence="4">7.6.2.1</ecNumber>
    </recommendedName>
    <alternativeName>
        <fullName evidence="19">GAP for YPT7</fullName>
    </alternativeName>
</protein>
<dbReference type="SFLD" id="SFLDG00002">
    <property type="entry name" value="C1.7:_P-type_atpase_like"/>
    <property type="match status" value="1"/>
</dbReference>
<feature type="binding site" evidence="21">
    <location>
        <position position="710"/>
    </location>
    <ligand>
        <name>ATP</name>
        <dbReference type="ChEBI" id="CHEBI:30616"/>
    </ligand>
</feature>
<feature type="compositionally biased region" description="Polar residues" evidence="23">
    <location>
        <begin position="130"/>
        <end position="147"/>
    </location>
</feature>
<dbReference type="SMART" id="SM00164">
    <property type="entry name" value="TBC"/>
    <property type="match status" value="1"/>
</dbReference>
<feature type="binding site" evidence="22">
    <location>
        <position position="600"/>
    </location>
    <ligand>
        <name>Mg(2+)</name>
        <dbReference type="ChEBI" id="CHEBI:18420"/>
    </ligand>
</feature>
<feature type="compositionally biased region" description="Pro residues" evidence="23">
    <location>
        <begin position="1257"/>
        <end position="1266"/>
    </location>
</feature>
<dbReference type="InterPro" id="IPR035969">
    <property type="entry name" value="Rab-GAP_TBC_sf"/>
</dbReference>
<evidence type="ECO:0000313" key="27">
    <source>
        <dbReference type="Proteomes" id="UP000214365"/>
    </source>
</evidence>
<dbReference type="OrthoDB" id="377733at2759"/>
<feature type="binding site" evidence="21">
    <location>
        <position position="1010"/>
    </location>
    <ligand>
        <name>ATP</name>
        <dbReference type="ChEBI" id="CHEBI:30616"/>
    </ligand>
</feature>
<dbReference type="GO" id="GO:0016887">
    <property type="term" value="F:ATP hydrolysis activity"/>
    <property type="evidence" value="ECO:0007669"/>
    <property type="project" value="InterPro"/>
</dbReference>
<feature type="binding site" evidence="21">
    <location>
        <position position="980"/>
    </location>
    <ligand>
        <name>ATP</name>
        <dbReference type="ChEBI" id="CHEBI:30616"/>
    </ligand>
</feature>
<dbReference type="FunFam" id="1.10.472.80:FF:000005">
    <property type="entry name" value="TBC1 domain family member 15"/>
    <property type="match status" value="1"/>
</dbReference>
<dbReference type="PROSITE" id="PS00154">
    <property type="entry name" value="ATPASE_E1_E2"/>
    <property type="match status" value="1"/>
</dbReference>
<evidence type="ECO:0000256" key="5">
    <source>
        <dbReference type="ARBA" id="ARBA00022448"/>
    </source>
</evidence>
<dbReference type="Gene3D" id="3.40.1110.10">
    <property type="entry name" value="Calcium-transporting ATPase, cytoplasmic domain N"/>
    <property type="match status" value="1"/>
</dbReference>
<keyword evidence="13 24" id="KW-1133">Transmembrane helix</keyword>
<keyword evidence="7 24" id="KW-0812">Transmembrane</keyword>
<dbReference type="SUPFAM" id="SSF81660">
    <property type="entry name" value="Metal cation-transporting ATPase, ATP-binding domain N"/>
    <property type="match status" value="1"/>
</dbReference>
<feature type="region of interest" description="Disordered" evidence="23">
    <location>
        <begin position="1253"/>
        <end position="1272"/>
    </location>
</feature>
<feature type="transmembrane region" description="Helical" evidence="24">
    <location>
        <begin position="213"/>
        <end position="230"/>
    </location>
</feature>
<comment type="caution">
    <text evidence="26">The sequence shown here is derived from an EMBL/GenBank/DDBJ whole genome shotgun (WGS) entry which is preliminary data.</text>
</comment>
<evidence type="ECO:0000256" key="21">
    <source>
        <dbReference type="PIRSR" id="PIRSR606539-2"/>
    </source>
</evidence>
<dbReference type="FunFam" id="3.40.1110.10:FF:000067">
    <property type="entry name" value="Phospholipid-transporting ATPase"/>
    <property type="match status" value="1"/>
</dbReference>
<comment type="cofactor">
    <cofactor evidence="1 22">
        <name>Mg(2+)</name>
        <dbReference type="ChEBI" id="CHEBI:18420"/>
    </cofactor>
</comment>
<evidence type="ECO:0000256" key="12">
    <source>
        <dbReference type="ARBA" id="ARBA00022967"/>
    </source>
</evidence>
<comment type="catalytic activity">
    <reaction evidence="17">
        <text>a 1,2-diacyl-sn-glycero-3-phosphoethanolamine(out) + ATP + H2O = a 1,2-diacyl-sn-glycero-3-phosphoethanolamine(in) + ADP + phosphate + H(+)</text>
        <dbReference type="Rhea" id="RHEA:66132"/>
        <dbReference type="ChEBI" id="CHEBI:15377"/>
        <dbReference type="ChEBI" id="CHEBI:15378"/>
        <dbReference type="ChEBI" id="CHEBI:30616"/>
        <dbReference type="ChEBI" id="CHEBI:43474"/>
        <dbReference type="ChEBI" id="CHEBI:64612"/>
        <dbReference type="ChEBI" id="CHEBI:456216"/>
    </reaction>
    <physiologicalReaction direction="left-to-right" evidence="17">
        <dbReference type="Rhea" id="RHEA:66133"/>
    </physiologicalReaction>
</comment>
<keyword evidence="6" id="KW-0343">GTPase activation</keyword>
<evidence type="ECO:0000256" key="9">
    <source>
        <dbReference type="ARBA" id="ARBA00022741"/>
    </source>
</evidence>
<feature type="region of interest" description="Disordered" evidence="23">
    <location>
        <begin position="1512"/>
        <end position="1533"/>
    </location>
</feature>
<evidence type="ECO:0000256" key="1">
    <source>
        <dbReference type="ARBA" id="ARBA00001946"/>
    </source>
</evidence>
<dbReference type="FunFam" id="1.10.8.270:FF:000032">
    <property type="entry name" value="GTPase activating protein (Gyp7)"/>
    <property type="match status" value="1"/>
</dbReference>
<dbReference type="Gene3D" id="1.10.8.270">
    <property type="entry name" value="putative rabgap domain of human tbc1 domain family member 14 like domains"/>
    <property type="match status" value="1"/>
</dbReference>
<dbReference type="PROSITE" id="PS50086">
    <property type="entry name" value="TBC_RABGAP"/>
    <property type="match status" value="1"/>
</dbReference>
<dbReference type="FunFam" id="3.40.50.1000:FF:000009">
    <property type="entry name" value="Phospholipid-transporting ATPase"/>
    <property type="match status" value="1"/>
</dbReference>
<feature type="compositionally biased region" description="Polar residues" evidence="23">
    <location>
        <begin position="1513"/>
        <end position="1526"/>
    </location>
</feature>
<feature type="binding site" evidence="21">
    <location>
        <position position="986"/>
    </location>
    <ligand>
        <name>ATP</name>
        <dbReference type="ChEBI" id="CHEBI:30616"/>
    </ligand>
</feature>
<evidence type="ECO:0000256" key="20">
    <source>
        <dbReference type="PIRSR" id="PIRSR606539-1"/>
    </source>
</evidence>
<dbReference type="SFLD" id="SFLDS00003">
    <property type="entry name" value="Haloacid_Dehalogenase"/>
    <property type="match status" value="1"/>
</dbReference>
<feature type="compositionally biased region" description="Polar residues" evidence="23">
    <location>
        <begin position="1989"/>
        <end position="2017"/>
    </location>
</feature>
<dbReference type="InterPro" id="IPR000195">
    <property type="entry name" value="Rab-GAP-TBC_dom"/>
</dbReference>
<dbReference type="GO" id="GO:0005886">
    <property type="term" value="C:plasma membrane"/>
    <property type="evidence" value="ECO:0007669"/>
    <property type="project" value="TreeGrafter"/>
</dbReference>
<keyword evidence="15 24" id="KW-0472">Membrane</keyword>
<evidence type="ECO:0000256" key="7">
    <source>
        <dbReference type="ARBA" id="ARBA00022692"/>
    </source>
</evidence>
<comment type="subcellular location">
    <subcellularLocation>
        <location evidence="2">Endosome membrane</location>
        <topology evidence="2">Multi-pass membrane protein</topology>
    </subcellularLocation>
</comment>
<evidence type="ECO:0000256" key="4">
    <source>
        <dbReference type="ARBA" id="ARBA00012189"/>
    </source>
</evidence>
<dbReference type="InterPro" id="IPR006539">
    <property type="entry name" value="P-type_ATPase_IV"/>
</dbReference>
<dbReference type="GO" id="GO:0005096">
    <property type="term" value="F:GTPase activator activity"/>
    <property type="evidence" value="ECO:0007669"/>
    <property type="project" value="UniProtKB-KW"/>
</dbReference>
<evidence type="ECO:0000256" key="8">
    <source>
        <dbReference type="ARBA" id="ARBA00022723"/>
    </source>
</evidence>
<evidence type="ECO:0000256" key="13">
    <source>
        <dbReference type="ARBA" id="ARBA00022989"/>
    </source>
</evidence>
<name>A0A1Q5QB11_TALAT</name>
<evidence type="ECO:0000256" key="18">
    <source>
        <dbReference type="ARBA" id="ARBA00072091"/>
    </source>
</evidence>
<feature type="binding site" evidence="21">
    <location>
        <position position="898"/>
    </location>
    <ligand>
        <name>ATP</name>
        <dbReference type="ChEBI" id="CHEBI:30616"/>
    </ligand>
</feature>
<dbReference type="Gene3D" id="1.10.472.80">
    <property type="entry name" value="Ypt/Rab-GAP domain of gyp1p, domain 3"/>
    <property type="match status" value="1"/>
</dbReference>
<dbReference type="GO" id="GO:0045332">
    <property type="term" value="P:phospholipid translocation"/>
    <property type="evidence" value="ECO:0007669"/>
    <property type="project" value="TreeGrafter"/>
</dbReference>
<feature type="compositionally biased region" description="Polar residues" evidence="23">
    <location>
        <begin position="358"/>
        <end position="368"/>
    </location>
</feature>
<evidence type="ECO:0000256" key="15">
    <source>
        <dbReference type="ARBA" id="ARBA00023136"/>
    </source>
</evidence>
<keyword evidence="5" id="KW-0813">Transport</keyword>
<dbReference type="InterPro" id="IPR018303">
    <property type="entry name" value="ATPase_P-typ_P_site"/>
</dbReference>
<dbReference type="GO" id="GO:0006897">
    <property type="term" value="P:endocytosis"/>
    <property type="evidence" value="ECO:0007669"/>
    <property type="project" value="TreeGrafter"/>
</dbReference>
<keyword evidence="10 21" id="KW-0067">ATP-binding</keyword>
<feature type="region of interest" description="Disordered" evidence="23">
    <location>
        <begin position="98"/>
        <end position="147"/>
    </location>
</feature>
<dbReference type="InterPro" id="IPR044492">
    <property type="entry name" value="P_typ_ATPase_HD_dom"/>
</dbReference>
<dbReference type="Pfam" id="PF16212">
    <property type="entry name" value="PhoLip_ATPase_C"/>
    <property type="match status" value="1"/>
</dbReference>
<feature type="binding site" evidence="22">
    <location>
        <position position="1006"/>
    </location>
    <ligand>
        <name>Mg(2+)</name>
        <dbReference type="ChEBI" id="CHEBI:18420"/>
    </ligand>
</feature>
<dbReference type="GO" id="GO:0005524">
    <property type="term" value="F:ATP binding"/>
    <property type="evidence" value="ECO:0007669"/>
    <property type="project" value="UniProtKB-KW"/>
</dbReference>
<feature type="transmembrane region" description="Helical" evidence="24">
    <location>
        <begin position="1093"/>
        <end position="1115"/>
    </location>
</feature>
<evidence type="ECO:0000256" key="16">
    <source>
        <dbReference type="ARBA" id="ARBA00034036"/>
    </source>
</evidence>
<dbReference type="Gene3D" id="2.70.150.10">
    <property type="entry name" value="Calcium-transporting ATPase, cytoplasmic transduction domain A"/>
    <property type="match status" value="1"/>
</dbReference>
<dbReference type="Pfam" id="PF00566">
    <property type="entry name" value="RabGAP-TBC"/>
    <property type="match status" value="1"/>
</dbReference>
<feature type="binding site" evidence="21">
    <location>
        <position position="817"/>
    </location>
    <ligand>
        <name>ATP</name>
        <dbReference type="ChEBI" id="CHEBI:30616"/>
    </ligand>
</feature>
<evidence type="ECO:0000256" key="22">
    <source>
        <dbReference type="PIRSR" id="PIRSR606539-3"/>
    </source>
</evidence>
<dbReference type="PANTHER" id="PTHR24092:SF5">
    <property type="entry name" value="PHOSPHOLIPID-TRANSPORTING ATPASE"/>
    <property type="match status" value="1"/>
</dbReference>
<feature type="transmembrane region" description="Helical" evidence="24">
    <location>
        <begin position="1201"/>
        <end position="1221"/>
    </location>
</feature>
<dbReference type="STRING" id="1441469.A0A1Q5QB11"/>
<dbReference type="InterPro" id="IPR023214">
    <property type="entry name" value="HAD_sf"/>
</dbReference>
<dbReference type="GO" id="GO:0010008">
    <property type="term" value="C:endosome membrane"/>
    <property type="evidence" value="ECO:0007669"/>
    <property type="project" value="UniProtKB-SubCell"/>
</dbReference>
<feature type="region of interest" description="Disordered" evidence="23">
    <location>
        <begin position="317"/>
        <end position="368"/>
    </location>
</feature>
<feature type="transmembrane region" description="Helical" evidence="24">
    <location>
        <begin position="537"/>
        <end position="556"/>
    </location>
</feature>
<dbReference type="InterPro" id="IPR036412">
    <property type="entry name" value="HAD-like_sf"/>
</dbReference>
<accession>A0A1Q5QB11</accession>
<feature type="domain" description="Rab-GAP TBC" evidence="25">
    <location>
        <begin position="1686"/>
        <end position="1914"/>
    </location>
</feature>
<gene>
    <name evidence="26" type="ORF">UA08_01393</name>
</gene>
<evidence type="ECO:0000256" key="10">
    <source>
        <dbReference type="ARBA" id="ARBA00022840"/>
    </source>
</evidence>
<dbReference type="GO" id="GO:0140326">
    <property type="term" value="F:ATPase-coupled intramembrane lipid transporter activity"/>
    <property type="evidence" value="ECO:0007669"/>
    <property type="project" value="UniProtKB-EC"/>
</dbReference>
<evidence type="ECO:0000256" key="19">
    <source>
        <dbReference type="ARBA" id="ARBA00082648"/>
    </source>
</evidence>
<feature type="transmembrane region" description="Helical" evidence="24">
    <location>
        <begin position="505"/>
        <end position="525"/>
    </location>
</feature>
<keyword evidence="27" id="KW-1185">Reference proteome</keyword>
<dbReference type="FunFam" id="1.20.1110.10:FF:000048">
    <property type="entry name" value="Phospholipid-transporting ATPase"/>
    <property type="match status" value="1"/>
</dbReference>
<dbReference type="EMBL" id="LFMY01000002">
    <property type="protein sequence ID" value="OKL63110.1"/>
    <property type="molecule type" value="Genomic_DNA"/>
</dbReference>
<dbReference type="InterPro" id="IPR023298">
    <property type="entry name" value="ATPase_P-typ_TM_dom_sf"/>
</dbReference>
<dbReference type="GeneID" id="31001148"/>
<feature type="binding site" evidence="22">
    <location>
        <position position="602"/>
    </location>
    <ligand>
        <name>Mg(2+)</name>
        <dbReference type="ChEBI" id="CHEBI:18420"/>
    </ligand>
</feature>
<evidence type="ECO:0000259" key="25">
    <source>
        <dbReference type="PROSITE" id="PS50086"/>
    </source>
</evidence>
<dbReference type="Pfam" id="PF13246">
    <property type="entry name" value="Cation_ATPase"/>
    <property type="match status" value="1"/>
</dbReference>
<feature type="region of interest" description="Disordered" evidence="23">
    <location>
        <begin position="1"/>
        <end position="54"/>
    </location>
</feature>
<dbReference type="NCBIfam" id="TIGR01652">
    <property type="entry name" value="ATPase-Plipid"/>
    <property type="match status" value="1"/>
</dbReference>
<feature type="binding site" evidence="21">
    <location>
        <position position="601"/>
    </location>
    <ligand>
        <name>ATP</name>
        <dbReference type="ChEBI" id="CHEBI:30616"/>
    </ligand>
</feature>
<feature type="compositionally biased region" description="Polar residues" evidence="23">
    <location>
        <begin position="317"/>
        <end position="330"/>
    </location>
</feature>
<keyword evidence="11 22" id="KW-0460">Magnesium</keyword>
<feature type="compositionally biased region" description="Acidic residues" evidence="23">
    <location>
        <begin position="17"/>
        <end position="28"/>
    </location>
</feature>
<evidence type="ECO:0000313" key="26">
    <source>
        <dbReference type="EMBL" id="OKL63110.1"/>
    </source>
</evidence>
<evidence type="ECO:0000256" key="23">
    <source>
        <dbReference type="SAM" id="MobiDB-lite"/>
    </source>
</evidence>
<keyword evidence="12" id="KW-1278">Translocase</keyword>
<feature type="binding site" evidence="21">
    <location>
        <position position="602"/>
    </location>
    <ligand>
        <name>ATP</name>
        <dbReference type="ChEBI" id="CHEBI:30616"/>
    </ligand>
</feature>
<comment type="similarity">
    <text evidence="3">Belongs to the cation transport ATPase (P-type) (TC 3.A.3) family. Type IV subfamily.</text>
</comment>
<dbReference type="Gene3D" id="3.40.50.1000">
    <property type="entry name" value="HAD superfamily/HAD-like"/>
    <property type="match status" value="1"/>
</dbReference>
<evidence type="ECO:0000256" key="3">
    <source>
        <dbReference type="ARBA" id="ARBA00008109"/>
    </source>
</evidence>
<dbReference type="RefSeq" id="XP_020123231.1">
    <property type="nucleotide sequence ID" value="XM_020261052.1"/>
</dbReference>
<proteinExistence type="inferred from homology"/>
<feature type="binding site" evidence="22">
    <location>
        <position position="1010"/>
    </location>
    <ligand>
        <name>Mg(2+)</name>
        <dbReference type="ChEBI" id="CHEBI:18420"/>
    </ligand>
</feature>
<dbReference type="GO" id="GO:0006890">
    <property type="term" value="P:retrograde vesicle-mediated transport, Golgi to endoplasmic reticulum"/>
    <property type="evidence" value="ECO:0007669"/>
    <property type="project" value="TreeGrafter"/>
</dbReference>
<feature type="binding site" evidence="21">
    <location>
        <position position="754"/>
    </location>
    <ligand>
        <name>ATP</name>
        <dbReference type="ChEBI" id="CHEBI:30616"/>
    </ligand>
</feature>
<evidence type="ECO:0000256" key="11">
    <source>
        <dbReference type="ARBA" id="ARBA00022842"/>
    </source>
</evidence>
<dbReference type="GO" id="GO:0005802">
    <property type="term" value="C:trans-Golgi network"/>
    <property type="evidence" value="ECO:0007669"/>
    <property type="project" value="TreeGrafter"/>
</dbReference>
<dbReference type="InterPro" id="IPR023299">
    <property type="entry name" value="ATPase_P-typ_cyto_dom_N"/>
</dbReference>
<feature type="transmembrane region" description="Helical" evidence="24">
    <location>
        <begin position="1175"/>
        <end position="1194"/>
    </location>
</feature>
<dbReference type="Proteomes" id="UP000214365">
    <property type="component" value="Unassembled WGS sequence"/>
</dbReference>
<feature type="binding site" evidence="21">
    <location>
        <position position="1009"/>
    </location>
    <ligand>
        <name>ATP</name>
        <dbReference type="ChEBI" id="CHEBI:30616"/>
    </ligand>
</feature>
<feature type="binding site" evidence="21">
    <location>
        <position position="900"/>
    </location>
    <ligand>
        <name>ATP</name>
        <dbReference type="ChEBI" id="CHEBI:30616"/>
    </ligand>
</feature>
<feature type="binding site" evidence="21">
    <location>
        <position position="899"/>
    </location>
    <ligand>
        <name>ATP</name>
        <dbReference type="ChEBI" id="CHEBI:30616"/>
    </ligand>
</feature>
<reference evidence="26 27" key="1">
    <citation type="submission" date="2015-06" db="EMBL/GenBank/DDBJ databases">
        <title>Talaromyces atroroseus IBT 11181 draft genome.</title>
        <authorList>
            <person name="Rasmussen K.B."/>
            <person name="Rasmussen S."/>
            <person name="Petersen B."/>
            <person name="Sicheritz-Ponten T."/>
            <person name="Mortensen U.H."/>
            <person name="Thrane U."/>
        </authorList>
    </citation>
    <scope>NUCLEOTIDE SEQUENCE [LARGE SCALE GENOMIC DNA]</scope>
    <source>
        <strain evidence="26 27">IBT 11181</strain>
    </source>
</reference>
<feature type="compositionally biased region" description="Basic and acidic residues" evidence="23">
    <location>
        <begin position="339"/>
        <end position="355"/>
    </location>
</feature>
<feature type="binding site" evidence="21">
    <location>
        <position position="788"/>
    </location>
    <ligand>
        <name>ATP</name>
        <dbReference type="ChEBI" id="CHEBI:30616"/>
    </ligand>
</feature>
<comment type="catalytic activity">
    <reaction evidence="16">
        <text>ATP + H2O + phospholipidSide 1 = ADP + phosphate + phospholipidSide 2.</text>
        <dbReference type="EC" id="7.6.2.1"/>
    </reaction>
</comment>
<keyword evidence="14" id="KW-0445">Lipid transport</keyword>
<dbReference type="EC" id="7.6.2.1" evidence="4"/>
<dbReference type="PRINTS" id="PR00119">
    <property type="entry name" value="CATATPASE"/>
</dbReference>
<evidence type="ECO:0000256" key="17">
    <source>
        <dbReference type="ARBA" id="ARBA00049128"/>
    </source>
</evidence>
<evidence type="ECO:0000256" key="24">
    <source>
        <dbReference type="SAM" id="Phobius"/>
    </source>
</evidence>